<feature type="signal peptide" evidence="1">
    <location>
        <begin position="1"/>
        <end position="19"/>
    </location>
</feature>
<dbReference type="RefSeq" id="WP_115331072.1">
    <property type="nucleotide sequence ID" value="NZ_CAAAHP010000001.1"/>
</dbReference>
<dbReference type="Proteomes" id="UP000254794">
    <property type="component" value="Unassembled WGS sequence"/>
</dbReference>
<keyword evidence="3" id="KW-1185">Reference proteome</keyword>
<reference evidence="2 3" key="1">
    <citation type="submission" date="2018-06" db="EMBL/GenBank/DDBJ databases">
        <authorList>
            <consortium name="Pathogen Informatics"/>
            <person name="Doyle S."/>
        </authorList>
    </citation>
    <scope>NUCLEOTIDE SEQUENCE [LARGE SCALE GENOMIC DNA]</scope>
    <source>
        <strain evidence="2 3">NCTC13316</strain>
    </source>
</reference>
<evidence type="ECO:0000313" key="2">
    <source>
        <dbReference type="EMBL" id="STX51436.1"/>
    </source>
</evidence>
<keyword evidence="1" id="KW-0732">Signal</keyword>
<gene>
    <name evidence="2" type="ORF">NCTC13316_01531</name>
</gene>
<organism evidence="2 3">
    <name type="scientific">Legionella busanensis</name>
    <dbReference type="NCBI Taxonomy" id="190655"/>
    <lineage>
        <taxon>Bacteria</taxon>
        <taxon>Pseudomonadati</taxon>
        <taxon>Pseudomonadota</taxon>
        <taxon>Gammaproteobacteria</taxon>
        <taxon>Legionellales</taxon>
        <taxon>Legionellaceae</taxon>
        <taxon>Legionella</taxon>
    </lineage>
</organism>
<feature type="chain" id="PRO_5017037270" evidence="1">
    <location>
        <begin position="20"/>
        <end position="72"/>
    </location>
</feature>
<evidence type="ECO:0000256" key="1">
    <source>
        <dbReference type="SAM" id="SignalP"/>
    </source>
</evidence>
<name>A0A378JJE8_9GAMM</name>
<proteinExistence type="predicted"/>
<evidence type="ECO:0000313" key="3">
    <source>
        <dbReference type="Proteomes" id="UP000254794"/>
    </source>
</evidence>
<protein>
    <submittedName>
        <fullName evidence="2">Uncharacterized protein</fullName>
    </submittedName>
</protein>
<dbReference type="AlphaFoldDB" id="A0A378JJE8"/>
<accession>A0A378JJE8</accession>
<sequence length="72" mass="8472">MFKKVIFLLNFLNVSYAMSLSLPIKPMSDYQVISFFNTYKTVQIINKESLPPPHRYLLSQPLLTPALQKYYQ</sequence>
<dbReference type="EMBL" id="UGOD01000001">
    <property type="protein sequence ID" value="STX51436.1"/>
    <property type="molecule type" value="Genomic_DNA"/>
</dbReference>